<dbReference type="EMBL" id="KZ992574">
    <property type="protein sequence ID" value="RKP08737.1"/>
    <property type="molecule type" value="Genomic_DNA"/>
</dbReference>
<sequence>MVSSVAHGEPAAAEETLVAPAGKAPPATLPSNAYNHAFSDFGVDIDARPRSISSDQHPSGSWHAPRRRADNGAAGSSIGSHSSSPSSWLYRAYASVSSSAVDQVVVATPYRQPGNVTDTADILTSLPSDVNDKLDQPLGRGEAAEATRTALTSATMPLVRHPEKTSAAPPLASIKAAGDRRAQSADTLHRTTARRSWWFYGVETAEPESVTSDEETPSDAPPAAQPEMAECATDDSTTPTGILAEKCASTPVVPSKESAGTATPHRRSWWFGYGAAEYKELEQAESSGVGNANAVTAT</sequence>
<evidence type="ECO:0000313" key="2">
    <source>
        <dbReference type="EMBL" id="RKP08737.1"/>
    </source>
</evidence>
<feature type="region of interest" description="Disordered" evidence="1">
    <location>
        <begin position="1"/>
        <end position="31"/>
    </location>
</feature>
<proteinExistence type="predicted"/>
<evidence type="ECO:0000256" key="1">
    <source>
        <dbReference type="SAM" id="MobiDB-lite"/>
    </source>
</evidence>
<gene>
    <name evidence="2" type="ORF">THASP1DRAFT_23336</name>
</gene>
<feature type="region of interest" description="Disordered" evidence="1">
    <location>
        <begin position="247"/>
        <end position="266"/>
    </location>
</feature>
<dbReference type="AlphaFoldDB" id="A0A4P9XRL1"/>
<reference evidence="3" key="1">
    <citation type="journal article" date="2018" name="Nat. Microbiol.">
        <title>Leveraging single-cell genomics to expand the fungal tree of life.</title>
        <authorList>
            <person name="Ahrendt S.R."/>
            <person name="Quandt C.A."/>
            <person name="Ciobanu D."/>
            <person name="Clum A."/>
            <person name="Salamov A."/>
            <person name="Andreopoulos B."/>
            <person name="Cheng J.F."/>
            <person name="Woyke T."/>
            <person name="Pelin A."/>
            <person name="Henrissat B."/>
            <person name="Reynolds N.K."/>
            <person name="Benny G.L."/>
            <person name="Smith M.E."/>
            <person name="James T.Y."/>
            <person name="Grigoriev I.V."/>
        </authorList>
    </citation>
    <scope>NUCLEOTIDE SEQUENCE [LARGE SCALE GENOMIC DNA]</scope>
    <source>
        <strain evidence="3">RSA 1356</strain>
    </source>
</reference>
<keyword evidence="3" id="KW-1185">Reference proteome</keyword>
<organism evidence="2 3">
    <name type="scientific">Thamnocephalis sphaerospora</name>
    <dbReference type="NCBI Taxonomy" id="78915"/>
    <lineage>
        <taxon>Eukaryota</taxon>
        <taxon>Fungi</taxon>
        <taxon>Fungi incertae sedis</taxon>
        <taxon>Zoopagomycota</taxon>
        <taxon>Zoopagomycotina</taxon>
        <taxon>Zoopagomycetes</taxon>
        <taxon>Zoopagales</taxon>
        <taxon>Sigmoideomycetaceae</taxon>
        <taxon>Thamnocephalis</taxon>
    </lineage>
</organism>
<feature type="region of interest" description="Disordered" evidence="1">
    <location>
        <begin position="206"/>
        <end position="241"/>
    </location>
</feature>
<feature type="non-terminal residue" evidence="2">
    <location>
        <position position="298"/>
    </location>
</feature>
<evidence type="ECO:0000313" key="3">
    <source>
        <dbReference type="Proteomes" id="UP000271241"/>
    </source>
</evidence>
<accession>A0A4P9XRL1</accession>
<feature type="region of interest" description="Disordered" evidence="1">
    <location>
        <begin position="48"/>
        <end position="86"/>
    </location>
</feature>
<name>A0A4P9XRL1_9FUNG</name>
<protein>
    <submittedName>
        <fullName evidence="2">Uncharacterized protein</fullName>
    </submittedName>
</protein>
<feature type="compositionally biased region" description="Low complexity" evidence="1">
    <location>
        <begin position="76"/>
        <end position="86"/>
    </location>
</feature>
<dbReference type="Proteomes" id="UP000271241">
    <property type="component" value="Unassembled WGS sequence"/>
</dbReference>